<evidence type="ECO:0000256" key="6">
    <source>
        <dbReference type="ARBA" id="ARBA00022968"/>
    </source>
</evidence>
<feature type="transmembrane region" description="Helical" evidence="11">
    <location>
        <begin position="21"/>
        <end position="40"/>
    </location>
</feature>
<dbReference type="GO" id="GO:0035252">
    <property type="term" value="F:UDP-xylosyltransferase activity"/>
    <property type="evidence" value="ECO:0007669"/>
    <property type="project" value="TreeGrafter"/>
</dbReference>
<comment type="similarity">
    <text evidence="2">Belongs to the glycosyltransferase 8 family.</text>
</comment>
<dbReference type="InterPro" id="IPR051993">
    <property type="entry name" value="Glycosyltransferase_8"/>
</dbReference>
<comment type="subcellular location">
    <subcellularLocation>
        <location evidence="1">Membrane</location>
        <topology evidence="1">Single-pass type II membrane protein</topology>
    </subcellularLocation>
</comment>
<evidence type="ECO:0000256" key="2">
    <source>
        <dbReference type="ARBA" id="ARBA00006351"/>
    </source>
</evidence>
<dbReference type="GO" id="GO:0016020">
    <property type="term" value="C:membrane"/>
    <property type="evidence" value="ECO:0007669"/>
    <property type="project" value="UniProtKB-SubCell"/>
</dbReference>
<organism evidence="12 13">
    <name type="scientific">Allacma fusca</name>
    <dbReference type="NCBI Taxonomy" id="39272"/>
    <lineage>
        <taxon>Eukaryota</taxon>
        <taxon>Metazoa</taxon>
        <taxon>Ecdysozoa</taxon>
        <taxon>Arthropoda</taxon>
        <taxon>Hexapoda</taxon>
        <taxon>Collembola</taxon>
        <taxon>Symphypleona</taxon>
        <taxon>Sminthuridae</taxon>
        <taxon>Allacma</taxon>
    </lineage>
</organism>
<keyword evidence="9" id="KW-0325">Glycoprotein</keyword>
<comment type="caution">
    <text evidence="12">The sequence shown here is derived from an EMBL/GenBank/DDBJ whole genome shotgun (WGS) entry which is preliminary data.</text>
</comment>
<keyword evidence="4" id="KW-0808">Transferase</keyword>
<sequence length="472" mass="53516">MTLKIVSRRSKRKVNTIVISALAVTTLVFLGIKFFCYYFSPNSNITLVTIKFLEVSTKPSLLGNEINKFHSATVHESLSPSERYPENNSSNCPVTVVLILCNDGNKQTSVVTSSLTVSQNPKKFPNPGSVKDHPRGKPILRNFDRQINQTVVLLKSIVLQQQFANLAKDKNDYSSKKHQSGQACVNVLILSDEKENYERVKQTINGQQWSPEFTRWINLTFVPVSYPPGTQWMRKLFRPCATLRLFLADLLPQHDSVIYLDTDIIFLRNIQDLWDEFNKFRSSMALAAMAPCLNHYQSSANHVPFYGKTGLNAGVMLMNLTRIRSSGWTGKILEVTSEFKSKITLADQDILNIYFHSNPEEVHELTCDWNFRPFQCRKGSFCQDLTLTQGISALHGNALSFTSEGSEPLFHTVFSTFQRLNLTFSDPIIVKQLVKDIQTRLGRLEGRSTSDCSHFGAFNLLLLDRMNSLVQN</sequence>
<dbReference type="PANTHER" id="PTHR46012">
    <property type="entry name" value="IP22168P"/>
    <property type="match status" value="1"/>
</dbReference>
<dbReference type="GO" id="GO:0016266">
    <property type="term" value="P:protein O-linked glycosylation via N-acetyl-galactosamine"/>
    <property type="evidence" value="ECO:0007669"/>
    <property type="project" value="TreeGrafter"/>
</dbReference>
<feature type="region of interest" description="Disordered" evidence="10">
    <location>
        <begin position="117"/>
        <end position="136"/>
    </location>
</feature>
<evidence type="ECO:0000256" key="1">
    <source>
        <dbReference type="ARBA" id="ARBA00004606"/>
    </source>
</evidence>
<keyword evidence="6" id="KW-0735">Signal-anchor</keyword>
<dbReference type="Proteomes" id="UP000708208">
    <property type="component" value="Unassembled WGS sequence"/>
</dbReference>
<evidence type="ECO:0000256" key="3">
    <source>
        <dbReference type="ARBA" id="ARBA00022676"/>
    </source>
</evidence>
<keyword evidence="7 11" id="KW-1133">Transmembrane helix</keyword>
<gene>
    <name evidence="12" type="ORF">AFUS01_LOCUS10122</name>
</gene>
<name>A0A8J2JST4_9HEXA</name>
<keyword evidence="3" id="KW-0328">Glycosyltransferase</keyword>
<dbReference type="OrthoDB" id="6238971at2759"/>
<evidence type="ECO:0000256" key="5">
    <source>
        <dbReference type="ARBA" id="ARBA00022692"/>
    </source>
</evidence>
<dbReference type="PANTHER" id="PTHR46012:SF2">
    <property type="entry name" value="IP22168P"/>
    <property type="match status" value="1"/>
</dbReference>
<evidence type="ECO:0000256" key="4">
    <source>
        <dbReference type="ARBA" id="ARBA00022679"/>
    </source>
</evidence>
<dbReference type="Pfam" id="PF01501">
    <property type="entry name" value="Glyco_transf_8"/>
    <property type="match status" value="1"/>
</dbReference>
<keyword evidence="13" id="KW-1185">Reference proteome</keyword>
<dbReference type="AlphaFoldDB" id="A0A8J2JST4"/>
<keyword evidence="5 11" id="KW-0812">Transmembrane</keyword>
<proteinExistence type="inferred from homology"/>
<dbReference type="EMBL" id="CAJVCH010074529">
    <property type="protein sequence ID" value="CAG7720869.1"/>
    <property type="molecule type" value="Genomic_DNA"/>
</dbReference>
<protein>
    <recommendedName>
        <fullName evidence="14">Glucoside xylosyltransferase 2</fullName>
    </recommendedName>
</protein>
<evidence type="ECO:0000256" key="9">
    <source>
        <dbReference type="ARBA" id="ARBA00023180"/>
    </source>
</evidence>
<reference evidence="12" key="1">
    <citation type="submission" date="2021-06" db="EMBL/GenBank/DDBJ databases">
        <authorList>
            <person name="Hodson N. C."/>
            <person name="Mongue J. A."/>
            <person name="Jaron S. K."/>
        </authorList>
    </citation>
    <scope>NUCLEOTIDE SEQUENCE</scope>
</reference>
<evidence type="ECO:0000256" key="7">
    <source>
        <dbReference type="ARBA" id="ARBA00022989"/>
    </source>
</evidence>
<evidence type="ECO:0000313" key="13">
    <source>
        <dbReference type="Proteomes" id="UP000708208"/>
    </source>
</evidence>
<evidence type="ECO:0000313" key="12">
    <source>
        <dbReference type="EMBL" id="CAG7720869.1"/>
    </source>
</evidence>
<evidence type="ECO:0000256" key="11">
    <source>
        <dbReference type="SAM" id="Phobius"/>
    </source>
</evidence>
<accession>A0A8J2JST4</accession>
<evidence type="ECO:0000256" key="10">
    <source>
        <dbReference type="SAM" id="MobiDB-lite"/>
    </source>
</evidence>
<evidence type="ECO:0008006" key="14">
    <source>
        <dbReference type="Google" id="ProtNLM"/>
    </source>
</evidence>
<keyword evidence="8 11" id="KW-0472">Membrane</keyword>
<dbReference type="InterPro" id="IPR002495">
    <property type="entry name" value="Glyco_trans_8"/>
</dbReference>
<evidence type="ECO:0000256" key="8">
    <source>
        <dbReference type="ARBA" id="ARBA00023136"/>
    </source>
</evidence>